<keyword evidence="6" id="KW-1185">Reference proteome</keyword>
<evidence type="ECO:0000313" key="5">
    <source>
        <dbReference type="EMBL" id="PWA13032.1"/>
    </source>
</evidence>
<dbReference type="SUPFAM" id="SSF55781">
    <property type="entry name" value="GAF domain-like"/>
    <property type="match status" value="1"/>
</dbReference>
<evidence type="ECO:0000256" key="3">
    <source>
        <dbReference type="ARBA" id="ARBA00023163"/>
    </source>
</evidence>
<accession>A0A2U1K6K8</accession>
<dbReference type="InterPro" id="IPR036388">
    <property type="entry name" value="WH-like_DNA-bd_sf"/>
</dbReference>
<dbReference type="InterPro" id="IPR039420">
    <property type="entry name" value="WalR-like"/>
</dbReference>
<name>A0A2U1K6K8_9BACI</name>
<evidence type="ECO:0000256" key="2">
    <source>
        <dbReference type="ARBA" id="ARBA00023125"/>
    </source>
</evidence>
<reference evidence="5 6" key="1">
    <citation type="submission" date="2018-04" db="EMBL/GenBank/DDBJ databases">
        <title>Camelliibacillus theae gen. nov., sp. nov., isolated from Pu'er tea.</title>
        <authorList>
            <person name="Niu L."/>
        </authorList>
    </citation>
    <scope>NUCLEOTIDE SEQUENCE [LARGE SCALE GENOMIC DNA]</scope>
    <source>
        <strain evidence="5 6">T8</strain>
    </source>
</reference>
<protein>
    <submittedName>
        <fullName evidence="5">DNA-binding response regulator</fullName>
    </submittedName>
</protein>
<dbReference type="PRINTS" id="PR00038">
    <property type="entry name" value="HTHLUXR"/>
</dbReference>
<dbReference type="GO" id="GO:0006355">
    <property type="term" value="P:regulation of DNA-templated transcription"/>
    <property type="evidence" value="ECO:0007669"/>
    <property type="project" value="InterPro"/>
</dbReference>
<dbReference type="PROSITE" id="PS50043">
    <property type="entry name" value="HTH_LUXR_2"/>
    <property type="match status" value="1"/>
</dbReference>
<dbReference type="AlphaFoldDB" id="A0A2U1K6K8"/>
<dbReference type="InterPro" id="IPR000792">
    <property type="entry name" value="Tscrpt_reg_LuxR_C"/>
</dbReference>
<keyword evidence="2 5" id="KW-0238">DNA-binding</keyword>
<dbReference type="Proteomes" id="UP000245998">
    <property type="component" value="Unassembled WGS sequence"/>
</dbReference>
<evidence type="ECO:0000256" key="1">
    <source>
        <dbReference type="ARBA" id="ARBA00023015"/>
    </source>
</evidence>
<feature type="domain" description="HTH luxR-type" evidence="4">
    <location>
        <begin position="435"/>
        <end position="500"/>
    </location>
</feature>
<dbReference type="Pfam" id="PF00196">
    <property type="entry name" value="GerE"/>
    <property type="match status" value="1"/>
</dbReference>
<evidence type="ECO:0000259" key="4">
    <source>
        <dbReference type="PROSITE" id="PS50043"/>
    </source>
</evidence>
<dbReference type="GO" id="GO:0003677">
    <property type="term" value="F:DNA binding"/>
    <property type="evidence" value="ECO:0007669"/>
    <property type="project" value="UniProtKB-KW"/>
</dbReference>
<proteinExistence type="predicted"/>
<organism evidence="5 6">
    <name type="scientific">Pueribacillus theae</name>
    <dbReference type="NCBI Taxonomy" id="2171751"/>
    <lineage>
        <taxon>Bacteria</taxon>
        <taxon>Bacillati</taxon>
        <taxon>Bacillota</taxon>
        <taxon>Bacilli</taxon>
        <taxon>Bacillales</taxon>
        <taxon>Bacillaceae</taxon>
        <taxon>Pueribacillus</taxon>
    </lineage>
</organism>
<evidence type="ECO:0000313" key="6">
    <source>
        <dbReference type="Proteomes" id="UP000245998"/>
    </source>
</evidence>
<sequence>MYQTLSQQMNDFMKNGFDVILEHQDTILAKWNDRLIQMQQRKSNSAPLLESVVDFFSQWLFSENESIEDFFIELKENWKNIDHSPSSELIFFITLLENAVHETIQSNGNDSYWKHQSVQYLFSKISEELFGESTRENLDMNTFLEQLVHSRQIKIDWVATLVKSDGGFRVMKVYSKKDLPPDFAEKEITANSLFALSELLLDLIPSESGKTFPIPWEEKILLFCTEETESQILPFITYTLQMFQTGERALKSTKEEQLWKDSVILFNEWIMRSKTLNEALENITSGFVNYLPFKRCGLFSYSNTEQIGFGLYGHHLNTELIQKINEDINNLPIIKKSLQKLQLLGERIKKVHPIYMAEASGGLPIQYVQQFELKSIVIAPIYVPSESKLIGAAFLDQGPGQQFEVSRDTYTTLMKFGQSAGEILAKFGAVNRKNTSNGLTHLSSREIEVLKLVAEGASTIEAADQLHLSEYTVRDYISTIMQKMNAKNRTEAIVKAIRSGII</sequence>
<keyword evidence="3" id="KW-0804">Transcription</keyword>
<dbReference type="PANTHER" id="PTHR43214">
    <property type="entry name" value="TWO-COMPONENT RESPONSE REGULATOR"/>
    <property type="match status" value="1"/>
</dbReference>
<dbReference type="CDD" id="cd06170">
    <property type="entry name" value="LuxR_C_like"/>
    <property type="match status" value="1"/>
</dbReference>
<dbReference type="SMART" id="SM00421">
    <property type="entry name" value="HTH_LUXR"/>
    <property type="match status" value="1"/>
</dbReference>
<dbReference type="EMBL" id="QCZG01000003">
    <property type="protein sequence ID" value="PWA13032.1"/>
    <property type="molecule type" value="Genomic_DNA"/>
</dbReference>
<dbReference type="SUPFAM" id="SSF46894">
    <property type="entry name" value="C-terminal effector domain of the bipartite response regulators"/>
    <property type="match status" value="1"/>
</dbReference>
<keyword evidence="1" id="KW-0805">Transcription regulation</keyword>
<comment type="caution">
    <text evidence="5">The sequence shown here is derived from an EMBL/GenBank/DDBJ whole genome shotgun (WGS) entry which is preliminary data.</text>
</comment>
<dbReference type="Gene3D" id="1.10.10.10">
    <property type="entry name" value="Winged helix-like DNA-binding domain superfamily/Winged helix DNA-binding domain"/>
    <property type="match status" value="1"/>
</dbReference>
<dbReference type="OrthoDB" id="2825042at2"/>
<dbReference type="RefSeq" id="WP_116553318.1">
    <property type="nucleotide sequence ID" value="NZ_QCZG01000003.1"/>
</dbReference>
<dbReference type="InterPro" id="IPR016032">
    <property type="entry name" value="Sig_transdc_resp-reg_C-effctor"/>
</dbReference>
<gene>
    <name evidence="5" type="ORF">DCC39_02565</name>
</gene>